<organism evidence="10 11">
    <name type="scientific">Sporosarcina contaminans</name>
    <dbReference type="NCBI Taxonomy" id="633403"/>
    <lineage>
        <taxon>Bacteria</taxon>
        <taxon>Bacillati</taxon>
        <taxon>Bacillota</taxon>
        <taxon>Bacilli</taxon>
        <taxon>Bacillales</taxon>
        <taxon>Caryophanaceae</taxon>
        <taxon>Sporosarcina</taxon>
    </lineage>
</organism>
<feature type="compositionally biased region" description="Basic and acidic residues" evidence="6">
    <location>
        <begin position="205"/>
        <end position="240"/>
    </location>
</feature>
<evidence type="ECO:0000259" key="9">
    <source>
        <dbReference type="PROSITE" id="PS50978"/>
    </source>
</evidence>
<evidence type="ECO:0000256" key="6">
    <source>
        <dbReference type="SAM" id="MobiDB-lite"/>
    </source>
</evidence>
<dbReference type="RefSeq" id="WP_381480280.1">
    <property type="nucleotide sequence ID" value="NZ_JBHTLT010000037.1"/>
</dbReference>
<keyword evidence="4 8" id="KW-0732">Signal</keyword>
<keyword evidence="5" id="KW-0572">Peptidoglycan-anchor</keyword>
<dbReference type="Pfam" id="PF05031">
    <property type="entry name" value="NEAT"/>
    <property type="match status" value="1"/>
</dbReference>
<dbReference type="PANTHER" id="PTHR37824:SF1">
    <property type="entry name" value="IRON-REGULATED SURFACE DETERMINANT PROTEIN C"/>
    <property type="match status" value="1"/>
</dbReference>
<evidence type="ECO:0000256" key="3">
    <source>
        <dbReference type="ARBA" id="ARBA00022525"/>
    </source>
</evidence>
<gene>
    <name evidence="10" type="ORF">ACFQ38_07785</name>
</gene>
<sequence length="313" mass="34852">MKKISLRAMAFAVVMVLFLPVMMPMKAEAATFADGEYSVPFTVLKDNSNEQSTTADYMVSPAKVQLVNDKATVTVTLKNSSWWQYFKVQNGGSFSDVQVVSESGDTRVVRFTVSDLTKVVNAKIHIIVTGIPGFDYDNKYDIRFNFNTSSIPAPPVEKPVTTPPPAKETKPETPKKTEEKPVQKTPEKKSEQTVVKKNENATTKENQKVIKESEKDTTEQSDMKSEEQAEVKTEADKSDEASESEQAEDEEDAVVTEESEMLEDEALEEIVAEEVKDEAEDSSNRMTFIIILIVTAVVVAGIVFAFAKKRVRK</sequence>
<comment type="caution">
    <text evidence="10">The sequence shown here is derived from an EMBL/GenBank/DDBJ whole genome shotgun (WGS) entry which is preliminary data.</text>
</comment>
<feature type="compositionally biased region" description="Basic and acidic residues" evidence="6">
    <location>
        <begin position="167"/>
        <end position="199"/>
    </location>
</feature>
<proteinExistence type="predicted"/>
<dbReference type="InterPro" id="IPR006635">
    <property type="entry name" value="NEAT_dom"/>
</dbReference>
<evidence type="ECO:0000256" key="2">
    <source>
        <dbReference type="ARBA" id="ARBA00022512"/>
    </source>
</evidence>
<dbReference type="Gene3D" id="2.60.40.1850">
    <property type="match status" value="1"/>
</dbReference>
<reference evidence="11" key="1">
    <citation type="journal article" date="2019" name="Int. J. Syst. Evol. Microbiol.">
        <title>The Global Catalogue of Microorganisms (GCM) 10K type strain sequencing project: providing services to taxonomists for standard genome sequencing and annotation.</title>
        <authorList>
            <consortium name="The Broad Institute Genomics Platform"/>
            <consortium name="The Broad Institute Genome Sequencing Center for Infectious Disease"/>
            <person name="Wu L."/>
            <person name="Ma J."/>
        </authorList>
    </citation>
    <scope>NUCLEOTIDE SEQUENCE [LARGE SCALE GENOMIC DNA]</scope>
    <source>
        <strain evidence="11">CCUG 53915</strain>
    </source>
</reference>
<dbReference type="PANTHER" id="PTHR37824">
    <property type="entry name" value="IRON-REGULATED SURFACE DETERMINANT PROTEIN C"/>
    <property type="match status" value="1"/>
</dbReference>
<feature type="region of interest" description="Disordered" evidence="6">
    <location>
        <begin position="148"/>
        <end position="263"/>
    </location>
</feature>
<feature type="compositionally biased region" description="Pro residues" evidence="6">
    <location>
        <begin position="152"/>
        <end position="166"/>
    </location>
</feature>
<evidence type="ECO:0000256" key="8">
    <source>
        <dbReference type="SAM" id="SignalP"/>
    </source>
</evidence>
<evidence type="ECO:0000313" key="11">
    <source>
        <dbReference type="Proteomes" id="UP001597231"/>
    </source>
</evidence>
<dbReference type="CDD" id="cd06920">
    <property type="entry name" value="NEAT"/>
    <property type="match status" value="1"/>
</dbReference>
<keyword evidence="7" id="KW-1133">Transmembrane helix</keyword>
<evidence type="ECO:0000256" key="1">
    <source>
        <dbReference type="ARBA" id="ARBA00004168"/>
    </source>
</evidence>
<evidence type="ECO:0000256" key="5">
    <source>
        <dbReference type="ARBA" id="ARBA00023088"/>
    </source>
</evidence>
<dbReference type="EMBL" id="JBHTLT010000037">
    <property type="protein sequence ID" value="MFD1205002.1"/>
    <property type="molecule type" value="Genomic_DNA"/>
</dbReference>
<evidence type="ECO:0000313" key="10">
    <source>
        <dbReference type="EMBL" id="MFD1205002.1"/>
    </source>
</evidence>
<evidence type="ECO:0000256" key="7">
    <source>
        <dbReference type="SAM" id="Phobius"/>
    </source>
</evidence>
<keyword evidence="7" id="KW-0472">Membrane</keyword>
<comment type="subcellular location">
    <subcellularLocation>
        <location evidence="1">Secreted</location>
        <location evidence="1">Cell wall</location>
        <topology evidence="1">Peptidoglycan-anchor</topology>
    </subcellularLocation>
</comment>
<feature type="transmembrane region" description="Helical" evidence="7">
    <location>
        <begin position="286"/>
        <end position="307"/>
    </location>
</feature>
<dbReference type="InterPro" id="IPR050436">
    <property type="entry name" value="IsdA"/>
</dbReference>
<evidence type="ECO:0000256" key="4">
    <source>
        <dbReference type="ARBA" id="ARBA00022729"/>
    </source>
</evidence>
<accession>A0ABW3U083</accession>
<name>A0ABW3U083_9BACL</name>
<keyword evidence="11" id="KW-1185">Reference proteome</keyword>
<dbReference type="Proteomes" id="UP001597231">
    <property type="component" value="Unassembled WGS sequence"/>
</dbReference>
<keyword evidence="3" id="KW-0964">Secreted</keyword>
<feature type="compositionally biased region" description="Acidic residues" evidence="6">
    <location>
        <begin position="241"/>
        <end position="263"/>
    </location>
</feature>
<dbReference type="SUPFAM" id="SSF158911">
    <property type="entry name" value="NEAT domain-like"/>
    <property type="match status" value="1"/>
</dbReference>
<keyword evidence="2" id="KW-0134">Cell wall</keyword>
<keyword evidence="7" id="KW-0812">Transmembrane</keyword>
<dbReference type="InterPro" id="IPR037250">
    <property type="entry name" value="NEAT_dom_sf"/>
</dbReference>
<feature type="signal peptide" evidence="8">
    <location>
        <begin position="1"/>
        <end position="29"/>
    </location>
</feature>
<feature type="domain" description="NEAT" evidence="9">
    <location>
        <begin position="32"/>
        <end position="154"/>
    </location>
</feature>
<feature type="chain" id="PRO_5045851092" evidence="8">
    <location>
        <begin position="30"/>
        <end position="313"/>
    </location>
</feature>
<dbReference type="SMART" id="SM00725">
    <property type="entry name" value="NEAT"/>
    <property type="match status" value="1"/>
</dbReference>
<protein>
    <submittedName>
        <fullName evidence="10">NEAT domain-containing protein</fullName>
    </submittedName>
</protein>
<dbReference type="PROSITE" id="PS50978">
    <property type="entry name" value="NEAT"/>
    <property type="match status" value="1"/>
</dbReference>